<dbReference type="InterPro" id="IPR004360">
    <property type="entry name" value="Glyas_Fos-R_dOase_dom"/>
</dbReference>
<dbReference type="Pfam" id="PF00903">
    <property type="entry name" value="Glyoxalase"/>
    <property type="match status" value="1"/>
</dbReference>
<dbReference type="InterPro" id="IPR037523">
    <property type="entry name" value="VOC_core"/>
</dbReference>
<protein>
    <submittedName>
        <fullName evidence="2">Glyoxalase family protein</fullName>
    </submittedName>
</protein>
<dbReference type="PANTHER" id="PTHR21366">
    <property type="entry name" value="GLYOXALASE FAMILY PROTEIN"/>
    <property type="match status" value="1"/>
</dbReference>
<feature type="domain" description="VOC" evidence="1">
    <location>
        <begin position="10"/>
        <end position="130"/>
    </location>
</feature>
<reference evidence="2" key="1">
    <citation type="submission" date="2020-02" db="EMBL/GenBank/DDBJ databases">
        <authorList>
            <person name="Meier V. D."/>
        </authorList>
    </citation>
    <scope>NUCLEOTIDE SEQUENCE</scope>
    <source>
        <strain evidence="2">AVDCRST_MAG89</strain>
    </source>
</reference>
<gene>
    <name evidence="2" type="ORF">AVDCRST_MAG89-2387</name>
</gene>
<dbReference type="SUPFAM" id="SSF54593">
    <property type="entry name" value="Glyoxalase/Bleomycin resistance protein/Dihydroxybiphenyl dioxygenase"/>
    <property type="match status" value="1"/>
</dbReference>
<dbReference type="InterPro" id="IPR050383">
    <property type="entry name" value="GlyoxalaseI/FosfomycinResist"/>
</dbReference>
<name>A0A6J4LN09_9BACT</name>
<proteinExistence type="predicted"/>
<evidence type="ECO:0000259" key="1">
    <source>
        <dbReference type="PROSITE" id="PS51819"/>
    </source>
</evidence>
<dbReference type="InterPro" id="IPR029068">
    <property type="entry name" value="Glyas_Bleomycin-R_OHBP_Dase"/>
</dbReference>
<dbReference type="Gene3D" id="3.10.180.10">
    <property type="entry name" value="2,3-Dihydroxybiphenyl 1,2-Dioxygenase, domain 1"/>
    <property type="match status" value="1"/>
</dbReference>
<dbReference type="PROSITE" id="PS51819">
    <property type="entry name" value="VOC"/>
    <property type="match status" value="1"/>
</dbReference>
<organism evidence="2">
    <name type="scientific">uncultured Gemmatimonadota bacterium</name>
    <dbReference type="NCBI Taxonomy" id="203437"/>
    <lineage>
        <taxon>Bacteria</taxon>
        <taxon>Pseudomonadati</taxon>
        <taxon>Gemmatimonadota</taxon>
        <taxon>environmental samples</taxon>
    </lineage>
</organism>
<dbReference type="AlphaFoldDB" id="A0A6J4LN09"/>
<accession>A0A6J4LN09</accession>
<sequence>MNDVTMRAGEILEACVYAADLDAAERFYTGVLGLQVITRVDDRHVFFRCGSRVFLVFNPERTREGGMIPGHGAAGPGHVCFAMRQSEAAAWRARLESAGVPIETEFQWPGGGLSFYFRDPGGNSLELGTPRIWKLEEADVFGAGKAG</sequence>
<dbReference type="EMBL" id="CADCTV010000503">
    <property type="protein sequence ID" value="CAA9336084.1"/>
    <property type="molecule type" value="Genomic_DNA"/>
</dbReference>
<evidence type="ECO:0000313" key="2">
    <source>
        <dbReference type="EMBL" id="CAA9336084.1"/>
    </source>
</evidence>
<dbReference type="PANTHER" id="PTHR21366:SF22">
    <property type="entry name" value="VOC DOMAIN-CONTAINING PROTEIN"/>
    <property type="match status" value="1"/>
</dbReference>